<sequence>MPDAPPLYLQQDQPEGVPPLALTGERTLPDVPEENYWYRRHLVVYEWIAERVAGRAAAGPDGGAPQKVVDLACGEGYGTAVLSRAASEAVGVDANPEAYEHARLRYSDGRTRFVRTLVETFDEPCDVLVFLQTIEHVQDPDAILERFRALIGPGGEAYVSTPNLLTLAPPGAEKSENPWHVKEYRAGEYRELLERHFGHVEILGLYHARKLRLHAWAIEHAGWDRVHKALRITKPFYDRFTPAIAASDFVLRSEADGADLDAALDFVAVLRP</sequence>
<protein>
    <submittedName>
        <fullName evidence="1">Unannotated protein</fullName>
    </submittedName>
</protein>
<dbReference type="SUPFAM" id="SSF53335">
    <property type="entry name" value="S-adenosyl-L-methionine-dependent methyltransferases"/>
    <property type="match status" value="1"/>
</dbReference>
<dbReference type="EMBL" id="CAFBMK010000295">
    <property type="protein sequence ID" value="CAB4946564.1"/>
    <property type="molecule type" value="Genomic_DNA"/>
</dbReference>
<dbReference type="Pfam" id="PF13489">
    <property type="entry name" value="Methyltransf_23"/>
    <property type="match status" value="1"/>
</dbReference>
<organism evidence="1">
    <name type="scientific">freshwater metagenome</name>
    <dbReference type="NCBI Taxonomy" id="449393"/>
    <lineage>
        <taxon>unclassified sequences</taxon>
        <taxon>metagenomes</taxon>
        <taxon>ecological metagenomes</taxon>
    </lineage>
</organism>
<name>A0A6J7JWQ3_9ZZZZ</name>
<dbReference type="AlphaFoldDB" id="A0A6J7JWQ3"/>
<accession>A0A6J7JWQ3</accession>
<evidence type="ECO:0000313" key="1">
    <source>
        <dbReference type="EMBL" id="CAB4946564.1"/>
    </source>
</evidence>
<dbReference type="PANTHER" id="PTHR43861">
    <property type="entry name" value="TRANS-ACONITATE 2-METHYLTRANSFERASE-RELATED"/>
    <property type="match status" value="1"/>
</dbReference>
<gene>
    <name evidence="1" type="ORF">UFOPK3564_03256</name>
</gene>
<dbReference type="InterPro" id="IPR029063">
    <property type="entry name" value="SAM-dependent_MTases_sf"/>
</dbReference>
<dbReference type="CDD" id="cd02440">
    <property type="entry name" value="AdoMet_MTases"/>
    <property type="match status" value="1"/>
</dbReference>
<proteinExistence type="predicted"/>
<dbReference type="Gene3D" id="3.40.50.150">
    <property type="entry name" value="Vaccinia Virus protein VP39"/>
    <property type="match status" value="1"/>
</dbReference>
<reference evidence="1" key="1">
    <citation type="submission" date="2020-05" db="EMBL/GenBank/DDBJ databases">
        <authorList>
            <person name="Chiriac C."/>
            <person name="Salcher M."/>
            <person name="Ghai R."/>
            <person name="Kavagutti S V."/>
        </authorList>
    </citation>
    <scope>NUCLEOTIDE SEQUENCE</scope>
</reference>